<dbReference type="CDD" id="cd06464">
    <property type="entry name" value="ACD_sHsps-like"/>
    <property type="match status" value="1"/>
</dbReference>
<dbReference type="PROSITE" id="PS01031">
    <property type="entry name" value="SHSP"/>
    <property type="match status" value="1"/>
</dbReference>
<reference evidence="5" key="1">
    <citation type="submission" date="2014-05" db="EMBL/GenBank/DDBJ databases">
        <title>The transcriptome of the halophilic microalga Tetraselmis sp. GSL018 isolated from the Great Salt Lake, Utah.</title>
        <authorList>
            <person name="Jinkerson R.E."/>
            <person name="D'Adamo S."/>
            <person name="Posewitz M.C."/>
        </authorList>
    </citation>
    <scope>NUCLEOTIDE SEQUENCE</scope>
    <source>
        <strain evidence="5">GSL018</strain>
    </source>
</reference>
<keyword evidence="1" id="KW-0346">Stress response</keyword>
<dbReference type="PANTHER" id="PTHR11527">
    <property type="entry name" value="HEAT-SHOCK PROTEIN 20 FAMILY MEMBER"/>
    <property type="match status" value="1"/>
</dbReference>
<evidence type="ECO:0000256" key="2">
    <source>
        <dbReference type="PROSITE-ProRule" id="PRU00285"/>
    </source>
</evidence>
<comment type="similarity">
    <text evidence="2 3">Belongs to the small heat shock protein (HSP20) family.</text>
</comment>
<sequence length="129" mass="14592">MLDWMPNRNDMQVHETSTAYIVSVDLPGLDESDVKLGVNNRLLTLSVFIEFDIKENAVSGRSSRNIRRYKNYKQCVRVPEDVVESEIQAHMENGVLDIRLPKVPFLQPRQIQVTKSETLPYAGTTGASA</sequence>
<gene>
    <name evidence="5" type="ORF">TSPGSL018_2751</name>
</gene>
<dbReference type="EMBL" id="GBEZ01015060">
    <property type="protein sequence ID" value="JAC71072.1"/>
    <property type="molecule type" value="Transcribed_RNA"/>
</dbReference>
<organism evidence="5">
    <name type="scientific">Tetraselmis sp. GSL018</name>
    <dbReference type="NCBI Taxonomy" id="582737"/>
    <lineage>
        <taxon>Eukaryota</taxon>
        <taxon>Viridiplantae</taxon>
        <taxon>Chlorophyta</taxon>
        <taxon>core chlorophytes</taxon>
        <taxon>Chlorodendrophyceae</taxon>
        <taxon>Chlorodendrales</taxon>
        <taxon>Chlorodendraceae</taxon>
        <taxon>Tetraselmis</taxon>
    </lineage>
</organism>
<dbReference type="InterPro" id="IPR002068">
    <property type="entry name" value="A-crystallin/Hsp20_dom"/>
</dbReference>
<feature type="domain" description="SHSP" evidence="4">
    <location>
        <begin position="2"/>
        <end position="116"/>
    </location>
</feature>
<proteinExistence type="inferred from homology"/>
<protein>
    <submittedName>
        <fullName evidence="5">Hsp20 alpha crystallin</fullName>
    </submittedName>
</protein>
<dbReference type="AlphaFoldDB" id="A0A061RDQ2"/>
<dbReference type="InterPro" id="IPR008978">
    <property type="entry name" value="HSP20-like_chaperone"/>
</dbReference>
<dbReference type="Pfam" id="PF00011">
    <property type="entry name" value="HSP20"/>
    <property type="match status" value="1"/>
</dbReference>
<name>A0A061RDQ2_9CHLO</name>
<dbReference type="Gene3D" id="2.60.40.790">
    <property type="match status" value="1"/>
</dbReference>
<evidence type="ECO:0000256" key="1">
    <source>
        <dbReference type="ARBA" id="ARBA00023016"/>
    </source>
</evidence>
<evidence type="ECO:0000256" key="3">
    <source>
        <dbReference type="RuleBase" id="RU003616"/>
    </source>
</evidence>
<accession>A0A061RDQ2</accession>
<dbReference type="SUPFAM" id="SSF49764">
    <property type="entry name" value="HSP20-like chaperones"/>
    <property type="match status" value="1"/>
</dbReference>
<evidence type="ECO:0000259" key="4">
    <source>
        <dbReference type="PROSITE" id="PS01031"/>
    </source>
</evidence>
<evidence type="ECO:0000313" key="5">
    <source>
        <dbReference type="EMBL" id="JAC71072.1"/>
    </source>
</evidence>
<dbReference type="InterPro" id="IPR031107">
    <property type="entry name" value="Small_HSP"/>
</dbReference>